<dbReference type="InterPro" id="IPR001841">
    <property type="entry name" value="Znf_RING"/>
</dbReference>
<gene>
    <name evidence="7" type="ORF">JI435_105330</name>
</gene>
<dbReference type="Gene3D" id="3.30.40.10">
    <property type="entry name" value="Zinc/RING finger domain, C3HC4 (zinc finger)"/>
    <property type="match status" value="1"/>
</dbReference>
<dbReference type="PANTHER" id="PTHR45969:SF69">
    <property type="entry name" value="FINGER DOMAIN PROTEIN, PUTATIVE (AFU_ORTHOLOGUE AFUA_3G12190)-RELATED"/>
    <property type="match status" value="1"/>
</dbReference>
<proteinExistence type="predicted"/>
<feature type="compositionally biased region" description="Polar residues" evidence="5">
    <location>
        <begin position="19"/>
        <end position="29"/>
    </location>
</feature>
<dbReference type="GO" id="GO:0008270">
    <property type="term" value="F:zinc ion binding"/>
    <property type="evidence" value="ECO:0007669"/>
    <property type="project" value="UniProtKB-KW"/>
</dbReference>
<dbReference type="VEuPathDB" id="FungiDB:JI435_105330"/>
<protein>
    <recommendedName>
        <fullName evidence="6">RING-type domain-containing protein</fullName>
    </recommendedName>
</protein>
<dbReference type="PANTHER" id="PTHR45969">
    <property type="entry name" value="RING ZINC FINGER PROTEIN-RELATED"/>
    <property type="match status" value="1"/>
</dbReference>
<keyword evidence="2 4" id="KW-0863">Zinc-finger</keyword>
<dbReference type="InterPro" id="IPR013083">
    <property type="entry name" value="Znf_RING/FYVE/PHD"/>
</dbReference>
<dbReference type="OrthoDB" id="8062037at2759"/>
<feature type="region of interest" description="Disordered" evidence="5">
    <location>
        <begin position="1"/>
        <end position="33"/>
    </location>
</feature>
<dbReference type="EMBL" id="CP069039">
    <property type="protein sequence ID" value="QRD04596.1"/>
    <property type="molecule type" value="Genomic_DNA"/>
</dbReference>
<evidence type="ECO:0000256" key="3">
    <source>
        <dbReference type="ARBA" id="ARBA00022833"/>
    </source>
</evidence>
<evidence type="ECO:0000259" key="6">
    <source>
        <dbReference type="PROSITE" id="PS50089"/>
    </source>
</evidence>
<evidence type="ECO:0000256" key="4">
    <source>
        <dbReference type="PROSITE-ProRule" id="PRU00175"/>
    </source>
</evidence>
<dbReference type="PROSITE" id="PS50089">
    <property type="entry name" value="ZF_RING_2"/>
    <property type="match status" value="1"/>
</dbReference>
<evidence type="ECO:0000256" key="5">
    <source>
        <dbReference type="SAM" id="MobiDB-lite"/>
    </source>
</evidence>
<evidence type="ECO:0000256" key="1">
    <source>
        <dbReference type="ARBA" id="ARBA00022723"/>
    </source>
</evidence>
<evidence type="ECO:0000313" key="7">
    <source>
        <dbReference type="EMBL" id="QRD04596.1"/>
    </source>
</evidence>
<dbReference type="CDD" id="cd16448">
    <property type="entry name" value="RING-H2"/>
    <property type="match status" value="1"/>
</dbReference>
<sequence length="342" mass="38356">MPRRANTSALPPSGRESDQNFSDMQSFLSSDPDIAPEQMHRTLHPTPALSPLPTRDEFYMTGITRITPPPPPPDGYRCSICIETLIGEYVLLRRCGHVFHATCIRMWFQGTPRAPACHMDCPLCRTVLYEAVKRPSALSIQGTGSESGETAEMLEPANYRSGQDSEQLQRLAADWGRFGQHLRPAYATPMINVPHQSAVATAEEQLRQLYASTIPQQTQGNVLQYDLLRGTTPETRRYGNNHGDQPTNPDTRNDAILPARPVEVHGYSTEPDRTVRRYAEYAPIRPSTSPLVHPQRRTGEGPAMIGDDLEALHGVRLTLYRTGWTAEELIEYWRIFAPLPND</sequence>
<dbReference type="Proteomes" id="UP000663193">
    <property type="component" value="Chromosome 17"/>
</dbReference>
<dbReference type="AlphaFoldDB" id="A0A7U2I5X5"/>
<keyword evidence="8" id="KW-1185">Reference proteome</keyword>
<dbReference type="SMART" id="SM00184">
    <property type="entry name" value="RING"/>
    <property type="match status" value="1"/>
</dbReference>
<evidence type="ECO:0000313" key="8">
    <source>
        <dbReference type="Proteomes" id="UP000663193"/>
    </source>
</evidence>
<feature type="domain" description="RING-type" evidence="6">
    <location>
        <begin position="78"/>
        <end position="125"/>
    </location>
</feature>
<organism evidence="7 8">
    <name type="scientific">Phaeosphaeria nodorum (strain SN15 / ATCC MYA-4574 / FGSC 10173)</name>
    <name type="common">Glume blotch fungus</name>
    <name type="synonym">Parastagonospora nodorum</name>
    <dbReference type="NCBI Taxonomy" id="321614"/>
    <lineage>
        <taxon>Eukaryota</taxon>
        <taxon>Fungi</taxon>
        <taxon>Dikarya</taxon>
        <taxon>Ascomycota</taxon>
        <taxon>Pezizomycotina</taxon>
        <taxon>Dothideomycetes</taxon>
        <taxon>Pleosporomycetidae</taxon>
        <taxon>Pleosporales</taxon>
        <taxon>Pleosporineae</taxon>
        <taxon>Phaeosphaeriaceae</taxon>
        <taxon>Parastagonospora</taxon>
    </lineage>
</organism>
<keyword evidence="1" id="KW-0479">Metal-binding</keyword>
<accession>A0A7U2I5X5</accession>
<name>A0A7U2I5X5_PHANO</name>
<reference evidence="8" key="1">
    <citation type="journal article" date="2021" name="BMC Genomics">
        <title>Chromosome-level genome assembly and manually-curated proteome of model necrotroph Parastagonospora nodorum Sn15 reveals a genome-wide trove of candidate effector homologs, and redundancy of virulence-related functions within an accessory chromosome.</title>
        <authorList>
            <person name="Bertazzoni S."/>
            <person name="Jones D.A.B."/>
            <person name="Phan H.T."/>
            <person name="Tan K.-C."/>
            <person name="Hane J.K."/>
        </authorList>
    </citation>
    <scope>NUCLEOTIDE SEQUENCE [LARGE SCALE GENOMIC DNA]</scope>
    <source>
        <strain evidence="8">SN15 / ATCC MYA-4574 / FGSC 10173)</strain>
    </source>
</reference>
<evidence type="ECO:0000256" key="2">
    <source>
        <dbReference type="ARBA" id="ARBA00022771"/>
    </source>
</evidence>
<feature type="compositionally biased region" description="Polar residues" evidence="5">
    <location>
        <begin position="1"/>
        <end position="10"/>
    </location>
</feature>
<keyword evidence="3" id="KW-0862">Zinc</keyword>
<feature type="region of interest" description="Disordered" evidence="5">
    <location>
        <begin position="232"/>
        <end position="254"/>
    </location>
</feature>
<dbReference type="SUPFAM" id="SSF57850">
    <property type="entry name" value="RING/U-box"/>
    <property type="match status" value="1"/>
</dbReference>
<dbReference type="Pfam" id="PF13639">
    <property type="entry name" value="zf-RING_2"/>
    <property type="match status" value="1"/>
</dbReference>